<evidence type="ECO:0000256" key="8">
    <source>
        <dbReference type="SAM" id="SignalP"/>
    </source>
</evidence>
<feature type="domain" description="C2H2-type" evidence="9">
    <location>
        <begin position="143"/>
        <end position="170"/>
    </location>
</feature>
<organism evidence="10">
    <name type="scientific">Ixodes ricinus</name>
    <name type="common">Common tick</name>
    <name type="synonym">Acarus ricinus</name>
    <dbReference type="NCBI Taxonomy" id="34613"/>
    <lineage>
        <taxon>Eukaryota</taxon>
        <taxon>Metazoa</taxon>
        <taxon>Ecdysozoa</taxon>
        <taxon>Arthropoda</taxon>
        <taxon>Chelicerata</taxon>
        <taxon>Arachnida</taxon>
        <taxon>Acari</taxon>
        <taxon>Parasitiformes</taxon>
        <taxon>Ixodida</taxon>
        <taxon>Ixodoidea</taxon>
        <taxon>Ixodidae</taxon>
        <taxon>Ixodinae</taxon>
        <taxon>Ixodes</taxon>
    </lineage>
</organism>
<evidence type="ECO:0000259" key="9">
    <source>
        <dbReference type="PROSITE" id="PS50157"/>
    </source>
</evidence>
<dbReference type="AlphaFoldDB" id="A0A6B0V272"/>
<sequence length="214" mass="24698">MSMCSLPLMDFPCLISWASPTVLVEADCCDDGDSECDSSPRGELDVLQPSTQPRREDPQQRWFCPYFSHNVEHVTVHEKIHKGEKPSRCTVCEKAFLQSGHLRSHMKTHTGNKSFRCPVCRRVFAESKYLQIHMRTHTNERPFRCEVCQKAFSQSGNLVSHKRVHTGEKPYQCSTCERAFAQKSTLLRHEKTHNGERKHLSGDNLSRHQKDMLE</sequence>
<dbReference type="EMBL" id="GIFC01014287">
    <property type="protein sequence ID" value="MXU96370.1"/>
    <property type="molecule type" value="Transcribed_RNA"/>
</dbReference>
<feature type="domain" description="C2H2-type" evidence="9">
    <location>
        <begin position="171"/>
        <end position="198"/>
    </location>
</feature>
<feature type="domain" description="C2H2-type" evidence="9">
    <location>
        <begin position="87"/>
        <end position="114"/>
    </location>
</feature>
<dbReference type="FunFam" id="3.30.160.60:FF:000290">
    <property type="entry name" value="Zinc finger protein 697 isoform X1"/>
    <property type="match status" value="1"/>
</dbReference>
<dbReference type="PANTHER" id="PTHR23235:SF142">
    <property type="entry name" value="ZINC FINGER PROTEIN 384"/>
    <property type="match status" value="1"/>
</dbReference>
<keyword evidence="8" id="KW-0732">Signal</keyword>
<dbReference type="PROSITE" id="PS00028">
    <property type="entry name" value="ZINC_FINGER_C2H2_1"/>
    <property type="match status" value="4"/>
</dbReference>
<keyword evidence="2" id="KW-0677">Repeat</keyword>
<keyword evidence="1" id="KW-0479">Metal-binding</keyword>
<evidence type="ECO:0000256" key="4">
    <source>
        <dbReference type="ARBA" id="ARBA00022833"/>
    </source>
</evidence>
<evidence type="ECO:0000256" key="3">
    <source>
        <dbReference type="ARBA" id="ARBA00022771"/>
    </source>
</evidence>
<dbReference type="PROSITE" id="PS50157">
    <property type="entry name" value="ZINC_FINGER_C2H2_2"/>
    <property type="match status" value="4"/>
</dbReference>
<dbReference type="SUPFAM" id="SSF57667">
    <property type="entry name" value="beta-beta-alpha zinc fingers"/>
    <property type="match status" value="2"/>
</dbReference>
<dbReference type="InterPro" id="IPR036236">
    <property type="entry name" value="Znf_C2H2_sf"/>
</dbReference>
<protein>
    <submittedName>
        <fullName evidence="10">Putative ovo</fullName>
    </submittedName>
</protein>
<evidence type="ECO:0000256" key="5">
    <source>
        <dbReference type="ARBA" id="ARBA00023242"/>
    </source>
</evidence>
<dbReference type="GO" id="GO:0008270">
    <property type="term" value="F:zinc ion binding"/>
    <property type="evidence" value="ECO:0007669"/>
    <property type="project" value="UniProtKB-KW"/>
</dbReference>
<dbReference type="Pfam" id="PF00096">
    <property type="entry name" value="zf-C2H2"/>
    <property type="match status" value="4"/>
</dbReference>
<feature type="chain" id="PRO_5025568021" evidence="8">
    <location>
        <begin position="27"/>
        <end position="214"/>
    </location>
</feature>
<dbReference type="GO" id="GO:0000978">
    <property type="term" value="F:RNA polymerase II cis-regulatory region sequence-specific DNA binding"/>
    <property type="evidence" value="ECO:0007669"/>
    <property type="project" value="TreeGrafter"/>
</dbReference>
<keyword evidence="3 6" id="KW-0863">Zinc-finger</keyword>
<accession>A0A6B0V272</accession>
<dbReference type="InterPro" id="IPR013087">
    <property type="entry name" value="Znf_C2H2_type"/>
</dbReference>
<evidence type="ECO:0000256" key="6">
    <source>
        <dbReference type="PROSITE-ProRule" id="PRU00042"/>
    </source>
</evidence>
<evidence type="ECO:0000313" key="10">
    <source>
        <dbReference type="EMBL" id="MXU96370.1"/>
    </source>
</evidence>
<evidence type="ECO:0000256" key="2">
    <source>
        <dbReference type="ARBA" id="ARBA00022737"/>
    </source>
</evidence>
<dbReference type="PANTHER" id="PTHR23235">
    <property type="entry name" value="KRUEPPEL-LIKE TRANSCRIPTION FACTOR"/>
    <property type="match status" value="1"/>
</dbReference>
<feature type="signal peptide" evidence="8">
    <location>
        <begin position="1"/>
        <end position="26"/>
    </location>
</feature>
<evidence type="ECO:0000256" key="1">
    <source>
        <dbReference type="ARBA" id="ARBA00022723"/>
    </source>
</evidence>
<dbReference type="Gene3D" id="3.30.160.60">
    <property type="entry name" value="Classic Zinc Finger"/>
    <property type="match status" value="4"/>
</dbReference>
<name>A0A6B0V272_IXORI</name>
<evidence type="ECO:0000256" key="7">
    <source>
        <dbReference type="SAM" id="MobiDB-lite"/>
    </source>
</evidence>
<dbReference type="GO" id="GO:0000981">
    <property type="term" value="F:DNA-binding transcription factor activity, RNA polymerase II-specific"/>
    <property type="evidence" value="ECO:0007669"/>
    <property type="project" value="TreeGrafter"/>
</dbReference>
<dbReference type="FunFam" id="3.30.160.60:FF:002343">
    <property type="entry name" value="Zinc finger protein 33A"/>
    <property type="match status" value="2"/>
</dbReference>
<keyword evidence="4" id="KW-0862">Zinc</keyword>
<dbReference type="SMART" id="SM00355">
    <property type="entry name" value="ZnF_C2H2"/>
    <property type="match status" value="4"/>
</dbReference>
<dbReference type="FunFam" id="3.30.160.60:FF:000624">
    <property type="entry name" value="zinc finger protein 697"/>
    <property type="match status" value="1"/>
</dbReference>
<proteinExistence type="predicted"/>
<keyword evidence="5" id="KW-0539">Nucleus</keyword>
<feature type="region of interest" description="Disordered" evidence="7">
    <location>
        <begin position="188"/>
        <end position="214"/>
    </location>
</feature>
<feature type="domain" description="C2H2-type" evidence="9">
    <location>
        <begin position="115"/>
        <end position="142"/>
    </location>
</feature>
<feature type="region of interest" description="Disordered" evidence="7">
    <location>
        <begin position="37"/>
        <end position="57"/>
    </location>
</feature>
<reference evidence="10" key="1">
    <citation type="submission" date="2019-12" db="EMBL/GenBank/DDBJ databases">
        <title>An insight into the sialome of adult female Ixodes ricinus ticks feeding for 6 days.</title>
        <authorList>
            <person name="Perner J."/>
            <person name="Ribeiro J.M.C."/>
        </authorList>
    </citation>
    <scope>NUCLEOTIDE SEQUENCE</scope>
    <source>
        <strain evidence="10">Semi-engorged</strain>
        <tissue evidence="10">Salivary glands</tissue>
    </source>
</reference>